<reference evidence="8 9" key="1">
    <citation type="submission" date="2015-07" db="EMBL/GenBank/DDBJ databases">
        <title>Genome analysis of myxobacterium Chondromyces crocatus Cm c5 reveals a high potential for natural compound synthesis and the genetic basis for the loss of fruiting body formation.</title>
        <authorList>
            <person name="Zaburannyi N."/>
            <person name="Bunk B."/>
            <person name="Maier J."/>
            <person name="Overmann J."/>
            <person name="Mueller R."/>
        </authorList>
    </citation>
    <scope>NUCLEOTIDE SEQUENCE [LARGE SCALE GENOMIC DNA]</scope>
    <source>
        <strain evidence="8 9">Cm c5</strain>
    </source>
</reference>
<feature type="domain" description="OmpA-like" evidence="7">
    <location>
        <begin position="57"/>
        <end position="175"/>
    </location>
</feature>
<evidence type="ECO:0000256" key="3">
    <source>
        <dbReference type="ARBA" id="ARBA00023237"/>
    </source>
</evidence>
<dbReference type="STRING" id="52.CMC5_055380"/>
<dbReference type="SUPFAM" id="SSF103088">
    <property type="entry name" value="OmpA-like"/>
    <property type="match status" value="1"/>
</dbReference>
<organism evidence="8 9">
    <name type="scientific">Chondromyces crocatus</name>
    <dbReference type="NCBI Taxonomy" id="52"/>
    <lineage>
        <taxon>Bacteria</taxon>
        <taxon>Pseudomonadati</taxon>
        <taxon>Myxococcota</taxon>
        <taxon>Polyangia</taxon>
        <taxon>Polyangiales</taxon>
        <taxon>Polyangiaceae</taxon>
        <taxon>Chondromyces</taxon>
    </lineage>
</organism>
<evidence type="ECO:0000256" key="2">
    <source>
        <dbReference type="ARBA" id="ARBA00023136"/>
    </source>
</evidence>
<protein>
    <recommendedName>
        <fullName evidence="7">OmpA-like domain-containing protein</fullName>
    </recommendedName>
</protein>
<evidence type="ECO:0000313" key="9">
    <source>
        <dbReference type="Proteomes" id="UP000067626"/>
    </source>
</evidence>
<feature type="compositionally biased region" description="Basic and acidic residues" evidence="5">
    <location>
        <begin position="185"/>
        <end position="206"/>
    </location>
</feature>
<evidence type="ECO:0000313" key="8">
    <source>
        <dbReference type="EMBL" id="AKT41339.1"/>
    </source>
</evidence>
<dbReference type="InterPro" id="IPR006664">
    <property type="entry name" value="OMP_bac"/>
</dbReference>
<dbReference type="PROSITE" id="PS51257">
    <property type="entry name" value="PROKAR_LIPOPROTEIN"/>
    <property type="match status" value="1"/>
</dbReference>
<dbReference type="PANTHER" id="PTHR30329:SF21">
    <property type="entry name" value="LIPOPROTEIN YIAD-RELATED"/>
    <property type="match status" value="1"/>
</dbReference>
<proteinExistence type="predicted"/>
<feature type="signal peptide" evidence="6">
    <location>
        <begin position="1"/>
        <end position="19"/>
    </location>
</feature>
<sequence>MRSRYPLFGIFAALLSATACVPRYTQFHGETIVGVGEELNCPPPRPPPQRPRRRVTLGKERLEINEKIQFAVNQAVILPASSSLLDEIAQTLKEHPELPKIEVQGHSSSEGDRNKNKTLSQARAEAVVKALTDRGVKNEVLTPKGFGSENPVASNDTEEGREKNRRVEFVIVYPEGPGGPRGRRGGPEGRRPTDTEGATPRKDGAK</sequence>
<dbReference type="Gene3D" id="3.30.1330.60">
    <property type="entry name" value="OmpA-like domain"/>
    <property type="match status" value="1"/>
</dbReference>
<dbReference type="PANTHER" id="PTHR30329">
    <property type="entry name" value="STATOR ELEMENT OF FLAGELLAR MOTOR COMPLEX"/>
    <property type="match status" value="1"/>
</dbReference>
<dbReference type="PROSITE" id="PS51123">
    <property type="entry name" value="OMPA_2"/>
    <property type="match status" value="1"/>
</dbReference>
<gene>
    <name evidence="8" type="ORF">CMC5_055380</name>
</gene>
<dbReference type="Proteomes" id="UP000067626">
    <property type="component" value="Chromosome"/>
</dbReference>
<dbReference type="GO" id="GO:0009279">
    <property type="term" value="C:cell outer membrane"/>
    <property type="evidence" value="ECO:0007669"/>
    <property type="project" value="UniProtKB-SubCell"/>
</dbReference>
<feature type="region of interest" description="Disordered" evidence="5">
    <location>
        <begin position="139"/>
        <end position="206"/>
    </location>
</feature>
<feature type="compositionally biased region" description="Basic and acidic residues" evidence="5">
    <location>
        <begin position="158"/>
        <end position="168"/>
    </location>
</feature>
<evidence type="ECO:0000259" key="7">
    <source>
        <dbReference type="PROSITE" id="PS51123"/>
    </source>
</evidence>
<dbReference type="InterPro" id="IPR050330">
    <property type="entry name" value="Bact_OuterMem_StrucFunc"/>
</dbReference>
<dbReference type="RefSeq" id="WP_050433143.1">
    <property type="nucleotide sequence ID" value="NZ_CP012159.1"/>
</dbReference>
<keyword evidence="3" id="KW-0998">Cell outer membrane</keyword>
<dbReference type="KEGG" id="ccro:CMC5_055380"/>
<dbReference type="AlphaFoldDB" id="A0A0K1EKE6"/>
<keyword evidence="9" id="KW-1185">Reference proteome</keyword>
<accession>A0A0K1EKE6</accession>
<dbReference type="InterPro" id="IPR006665">
    <property type="entry name" value="OmpA-like"/>
</dbReference>
<dbReference type="EMBL" id="CP012159">
    <property type="protein sequence ID" value="AKT41339.1"/>
    <property type="molecule type" value="Genomic_DNA"/>
</dbReference>
<dbReference type="Pfam" id="PF00691">
    <property type="entry name" value="OmpA"/>
    <property type="match status" value="1"/>
</dbReference>
<dbReference type="InterPro" id="IPR036737">
    <property type="entry name" value="OmpA-like_sf"/>
</dbReference>
<feature type="chain" id="PRO_5005459612" description="OmpA-like domain-containing protein" evidence="6">
    <location>
        <begin position="20"/>
        <end position="206"/>
    </location>
</feature>
<evidence type="ECO:0000256" key="5">
    <source>
        <dbReference type="SAM" id="MobiDB-lite"/>
    </source>
</evidence>
<feature type="region of interest" description="Disordered" evidence="5">
    <location>
        <begin position="96"/>
        <end position="122"/>
    </location>
</feature>
<evidence type="ECO:0000256" key="6">
    <source>
        <dbReference type="SAM" id="SignalP"/>
    </source>
</evidence>
<keyword evidence="6" id="KW-0732">Signal</keyword>
<comment type="subcellular location">
    <subcellularLocation>
        <location evidence="1">Cell outer membrane</location>
    </subcellularLocation>
</comment>
<dbReference type="PRINTS" id="PR01021">
    <property type="entry name" value="OMPADOMAIN"/>
</dbReference>
<keyword evidence="2 4" id="KW-0472">Membrane</keyword>
<evidence type="ECO:0000256" key="4">
    <source>
        <dbReference type="PROSITE-ProRule" id="PRU00473"/>
    </source>
</evidence>
<evidence type="ECO:0000256" key="1">
    <source>
        <dbReference type="ARBA" id="ARBA00004442"/>
    </source>
</evidence>
<name>A0A0K1EKE6_CHOCO</name>
<dbReference type="CDD" id="cd07185">
    <property type="entry name" value="OmpA_C-like"/>
    <property type="match status" value="1"/>
</dbReference>